<accession>A0A919FZ80</accession>
<dbReference type="AlphaFoldDB" id="A0A919FZ80"/>
<gene>
    <name evidence="1" type="ORF">GCM10018793_16430</name>
</gene>
<organism evidence="1 2">
    <name type="scientific">Streptomyces sulfonofaciens</name>
    <dbReference type="NCBI Taxonomy" id="68272"/>
    <lineage>
        <taxon>Bacteria</taxon>
        <taxon>Bacillati</taxon>
        <taxon>Actinomycetota</taxon>
        <taxon>Actinomycetes</taxon>
        <taxon>Kitasatosporales</taxon>
        <taxon>Streptomycetaceae</taxon>
        <taxon>Streptomyces</taxon>
    </lineage>
</organism>
<sequence>MTQDEDTETIIQWILSYPVLAQHLREIAADGMLGSNEDPDQELVCTVADLLRPSRSPLWADVLRATGVPAARADALWYGLGGEASGRIYAVQWPLVRLALSGRRALLG</sequence>
<name>A0A919FZ80_9ACTN</name>
<dbReference type="RefSeq" id="WP_189930223.1">
    <property type="nucleotide sequence ID" value="NZ_BNCD01000003.1"/>
</dbReference>
<dbReference type="EMBL" id="BNCD01000003">
    <property type="protein sequence ID" value="GHH74669.1"/>
    <property type="molecule type" value="Genomic_DNA"/>
</dbReference>
<reference evidence="1" key="1">
    <citation type="journal article" date="2014" name="Int. J. Syst. Evol. Microbiol.">
        <title>Complete genome sequence of Corynebacterium casei LMG S-19264T (=DSM 44701T), isolated from a smear-ripened cheese.</title>
        <authorList>
            <consortium name="US DOE Joint Genome Institute (JGI-PGF)"/>
            <person name="Walter F."/>
            <person name="Albersmeier A."/>
            <person name="Kalinowski J."/>
            <person name="Ruckert C."/>
        </authorList>
    </citation>
    <scope>NUCLEOTIDE SEQUENCE</scope>
    <source>
        <strain evidence="1">JCM 5069</strain>
    </source>
</reference>
<evidence type="ECO:0000313" key="1">
    <source>
        <dbReference type="EMBL" id="GHH74669.1"/>
    </source>
</evidence>
<comment type="caution">
    <text evidence="1">The sequence shown here is derived from an EMBL/GenBank/DDBJ whole genome shotgun (WGS) entry which is preliminary data.</text>
</comment>
<keyword evidence="2" id="KW-1185">Reference proteome</keyword>
<evidence type="ECO:0000313" key="2">
    <source>
        <dbReference type="Proteomes" id="UP000603708"/>
    </source>
</evidence>
<proteinExistence type="predicted"/>
<reference evidence="1" key="2">
    <citation type="submission" date="2020-09" db="EMBL/GenBank/DDBJ databases">
        <authorList>
            <person name="Sun Q."/>
            <person name="Ohkuma M."/>
        </authorList>
    </citation>
    <scope>NUCLEOTIDE SEQUENCE</scope>
    <source>
        <strain evidence="1">JCM 5069</strain>
    </source>
</reference>
<dbReference type="Proteomes" id="UP000603708">
    <property type="component" value="Unassembled WGS sequence"/>
</dbReference>
<protein>
    <submittedName>
        <fullName evidence="1">Uncharacterized protein</fullName>
    </submittedName>
</protein>